<dbReference type="Proteomes" id="UP000294155">
    <property type="component" value="Unassembled WGS sequence"/>
</dbReference>
<dbReference type="PROSITE" id="PS51257">
    <property type="entry name" value="PROKAR_LIPOPROTEIN"/>
    <property type="match status" value="1"/>
</dbReference>
<sequence>MRAALLLLLSPLLLASCHKEADSVAPALFETQIMGRTWVESVEEEQPGSDVRLFRPETSLRPGLSPRNSFRFDAEGVFTGHSPSAVTEGGVVYPGRWLMEPNNTLRILPARAGRSFGFQIISLRDSLLQLRRLP</sequence>
<feature type="signal peptide" evidence="1">
    <location>
        <begin position="1"/>
        <end position="21"/>
    </location>
</feature>
<dbReference type="RefSeq" id="WP_129920979.1">
    <property type="nucleotide sequence ID" value="NZ_SEWE01000017.1"/>
</dbReference>
<keyword evidence="1" id="KW-0732">Signal</keyword>
<name>A0A4Q5LFL6_9BACT</name>
<keyword evidence="3" id="KW-1185">Reference proteome</keyword>
<dbReference type="AlphaFoldDB" id="A0A4Q5LFL6"/>
<gene>
    <name evidence="2" type="ORF">EWM57_09870</name>
</gene>
<dbReference type="OrthoDB" id="884513at2"/>
<evidence type="ECO:0008006" key="4">
    <source>
        <dbReference type="Google" id="ProtNLM"/>
    </source>
</evidence>
<protein>
    <recommendedName>
        <fullName evidence="4">Lipocalin-like domain-containing protein</fullName>
    </recommendedName>
</protein>
<evidence type="ECO:0000313" key="2">
    <source>
        <dbReference type="EMBL" id="RYU79708.1"/>
    </source>
</evidence>
<dbReference type="EMBL" id="SEWE01000017">
    <property type="protein sequence ID" value="RYU79708.1"/>
    <property type="molecule type" value="Genomic_DNA"/>
</dbReference>
<accession>A0A4Q5LFL6</accession>
<organism evidence="2 3">
    <name type="scientific">Hymenobacter persicinus</name>
    <dbReference type="NCBI Taxonomy" id="2025506"/>
    <lineage>
        <taxon>Bacteria</taxon>
        <taxon>Pseudomonadati</taxon>
        <taxon>Bacteroidota</taxon>
        <taxon>Cytophagia</taxon>
        <taxon>Cytophagales</taxon>
        <taxon>Hymenobacteraceae</taxon>
        <taxon>Hymenobacter</taxon>
    </lineage>
</organism>
<evidence type="ECO:0000313" key="3">
    <source>
        <dbReference type="Proteomes" id="UP000294155"/>
    </source>
</evidence>
<feature type="chain" id="PRO_5020523346" description="Lipocalin-like domain-containing protein" evidence="1">
    <location>
        <begin position="22"/>
        <end position="134"/>
    </location>
</feature>
<proteinExistence type="predicted"/>
<comment type="caution">
    <text evidence="2">The sequence shown here is derived from an EMBL/GenBank/DDBJ whole genome shotgun (WGS) entry which is preliminary data.</text>
</comment>
<reference evidence="2 3" key="1">
    <citation type="submission" date="2019-02" db="EMBL/GenBank/DDBJ databases">
        <title>Bacterial novel species isolated from soil.</title>
        <authorList>
            <person name="Jung H.-Y."/>
        </authorList>
    </citation>
    <scope>NUCLEOTIDE SEQUENCE [LARGE SCALE GENOMIC DNA]</scope>
    <source>
        <strain evidence="2 3">1-3-3-3</strain>
    </source>
</reference>
<evidence type="ECO:0000256" key="1">
    <source>
        <dbReference type="SAM" id="SignalP"/>
    </source>
</evidence>